<evidence type="ECO:0000313" key="1">
    <source>
        <dbReference type="EMBL" id="QLL78437.1"/>
    </source>
</evidence>
<dbReference type="InterPro" id="IPR002763">
    <property type="entry name" value="DUF72"/>
</dbReference>
<name>A0A7H9EMC0_9LACO</name>
<sequence>MITIGLTTWSEHQSLLANHPQPLTLTEYAAFFPTVEVDTTFYALPQAQTIRNWQAAVPATFQFIFKAPQELTTHNGVLSSSALKTSMATFITCLRPLLVSHQVKTILFQFPPYFTATSENYIYLQRLRQLAPSLPIAVEFRHESWLTGPQKTQTVTICHQLHYTLVAADEPHHLPGSVPFVLAQTTPNLILIRLHGRNAVGWGNRSPEWRKKRTLYRYSDQELTNLARLIRKYQTAAQEFCVIFNNNSGGDAAPNAQALQSKLQLHFDNLAPKPPEQTDLF</sequence>
<dbReference type="SUPFAM" id="SSF117396">
    <property type="entry name" value="TM1631-like"/>
    <property type="match status" value="1"/>
</dbReference>
<dbReference type="InterPro" id="IPR036520">
    <property type="entry name" value="UPF0759_sf"/>
</dbReference>
<dbReference type="KEGG" id="lsw:GTO87_07515"/>
<dbReference type="Gene3D" id="3.20.20.410">
    <property type="entry name" value="Protein of unknown function UPF0759"/>
    <property type="match status" value="1"/>
</dbReference>
<dbReference type="PANTHER" id="PTHR30348">
    <property type="entry name" value="UNCHARACTERIZED PROTEIN YECE"/>
    <property type="match status" value="1"/>
</dbReference>
<gene>
    <name evidence="1" type="ORF">GTO87_07515</name>
</gene>
<dbReference type="EMBL" id="CP047418">
    <property type="protein sequence ID" value="QLL78437.1"/>
    <property type="molecule type" value="Genomic_DNA"/>
</dbReference>
<proteinExistence type="predicted"/>
<dbReference type="PANTHER" id="PTHR30348:SF13">
    <property type="entry name" value="UPF0759 PROTEIN YUNF"/>
    <property type="match status" value="1"/>
</dbReference>
<reference evidence="1 2" key="1">
    <citation type="submission" date="2020-01" db="EMBL/GenBank/DDBJ databases">
        <title>Complete and circular genome sequences of six lactobacillus isolates from horses.</title>
        <authorList>
            <person name="Hassan H.M."/>
        </authorList>
    </citation>
    <scope>NUCLEOTIDE SEQUENCE [LARGE SCALE GENOMIC DNA]</scope>
    <source>
        <strain evidence="1 2">1A</strain>
    </source>
</reference>
<evidence type="ECO:0000313" key="2">
    <source>
        <dbReference type="Proteomes" id="UP000510886"/>
    </source>
</evidence>
<protein>
    <submittedName>
        <fullName evidence="1">DUF72 domain-containing protein</fullName>
    </submittedName>
</protein>
<organism evidence="1 2">
    <name type="scientific">Ligilactobacillus saerimneri</name>
    <dbReference type="NCBI Taxonomy" id="228229"/>
    <lineage>
        <taxon>Bacteria</taxon>
        <taxon>Bacillati</taxon>
        <taxon>Bacillota</taxon>
        <taxon>Bacilli</taxon>
        <taxon>Lactobacillales</taxon>
        <taxon>Lactobacillaceae</taxon>
        <taxon>Ligilactobacillus</taxon>
    </lineage>
</organism>
<dbReference type="Proteomes" id="UP000510886">
    <property type="component" value="Chromosome"/>
</dbReference>
<accession>A0A7H9EMC0</accession>
<dbReference type="Pfam" id="PF01904">
    <property type="entry name" value="DUF72"/>
    <property type="match status" value="1"/>
</dbReference>
<dbReference type="RefSeq" id="WP_180848640.1">
    <property type="nucleotide sequence ID" value="NZ_CP047418.1"/>
</dbReference>
<dbReference type="AlphaFoldDB" id="A0A7H9EMC0"/>